<gene>
    <name evidence="2" type="ORF">EGR_08931</name>
</gene>
<keyword evidence="1" id="KW-1133">Transmembrane helix</keyword>
<keyword evidence="1" id="KW-0472">Membrane</keyword>
<dbReference type="RefSeq" id="XP_024347379.1">
    <property type="nucleotide sequence ID" value="XM_024498180.1"/>
</dbReference>
<evidence type="ECO:0000256" key="1">
    <source>
        <dbReference type="SAM" id="Phobius"/>
    </source>
</evidence>
<proteinExistence type="predicted"/>
<dbReference type="AlphaFoldDB" id="W6U4V2"/>
<keyword evidence="1" id="KW-0812">Transmembrane</keyword>
<accession>W6U4V2</accession>
<dbReference type="KEGG" id="egl:EGR_08931"/>
<protein>
    <submittedName>
        <fullName evidence="2">Uncharacterized protein</fullName>
    </submittedName>
</protein>
<dbReference type="GeneID" id="36344646"/>
<reference evidence="2 3" key="1">
    <citation type="journal article" date="2013" name="Nat. Genet.">
        <title>The genome of the hydatid tapeworm Echinococcus granulosus.</title>
        <authorList>
            <person name="Zheng H."/>
            <person name="Zhang W."/>
            <person name="Zhang L."/>
            <person name="Zhang Z."/>
            <person name="Li J."/>
            <person name="Lu G."/>
            <person name="Zhu Y."/>
            <person name="Wang Y."/>
            <person name="Huang Y."/>
            <person name="Liu J."/>
            <person name="Kang H."/>
            <person name="Chen J."/>
            <person name="Wang L."/>
            <person name="Chen A."/>
            <person name="Yu S."/>
            <person name="Gao Z."/>
            <person name="Jin L."/>
            <person name="Gu W."/>
            <person name="Wang Z."/>
            <person name="Zhao L."/>
            <person name="Shi B."/>
            <person name="Wen H."/>
            <person name="Lin R."/>
            <person name="Jones M.K."/>
            <person name="Brejova B."/>
            <person name="Vinar T."/>
            <person name="Zhao G."/>
            <person name="McManus D.P."/>
            <person name="Chen Z."/>
            <person name="Zhou Y."/>
            <person name="Wang S."/>
        </authorList>
    </citation>
    <scope>NUCLEOTIDE SEQUENCE [LARGE SCALE GENOMIC DNA]</scope>
</reference>
<organism evidence="2 3">
    <name type="scientific">Echinococcus granulosus</name>
    <name type="common">Hydatid tapeworm</name>
    <dbReference type="NCBI Taxonomy" id="6210"/>
    <lineage>
        <taxon>Eukaryota</taxon>
        <taxon>Metazoa</taxon>
        <taxon>Spiralia</taxon>
        <taxon>Lophotrochozoa</taxon>
        <taxon>Platyhelminthes</taxon>
        <taxon>Cestoda</taxon>
        <taxon>Eucestoda</taxon>
        <taxon>Cyclophyllidea</taxon>
        <taxon>Taeniidae</taxon>
        <taxon>Echinococcus</taxon>
        <taxon>Echinococcus granulosus group</taxon>
    </lineage>
</organism>
<sequence>MSYEVLMCAAWDGRWGRFFTFLFKFGVRMLINITKKACRIRAEIQGFCECLERMYDADNLPLLWLRGWLGTIIYATLSNSFLFLSFVVSPYYEVGFSEKKALSDASMASSLHLYLHRNCFHNGLQLRPSTLPDLSLLARKGNWKCNLLA</sequence>
<evidence type="ECO:0000313" key="2">
    <source>
        <dbReference type="EMBL" id="EUB56183.1"/>
    </source>
</evidence>
<dbReference type="EMBL" id="APAU02000125">
    <property type="protein sequence ID" value="EUB56183.1"/>
    <property type="molecule type" value="Genomic_DNA"/>
</dbReference>
<dbReference type="Proteomes" id="UP000019149">
    <property type="component" value="Unassembled WGS sequence"/>
</dbReference>
<keyword evidence="3" id="KW-1185">Reference proteome</keyword>
<feature type="transmembrane region" description="Helical" evidence="1">
    <location>
        <begin position="68"/>
        <end position="92"/>
    </location>
</feature>
<evidence type="ECO:0000313" key="3">
    <source>
        <dbReference type="Proteomes" id="UP000019149"/>
    </source>
</evidence>
<dbReference type="CTD" id="36344646"/>
<name>W6U4V2_ECHGR</name>
<comment type="caution">
    <text evidence="2">The sequence shown here is derived from an EMBL/GenBank/DDBJ whole genome shotgun (WGS) entry which is preliminary data.</text>
</comment>